<feature type="domain" description="GST N-terminal" evidence="1">
    <location>
        <begin position="1"/>
        <end position="75"/>
    </location>
</feature>
<dbReference type="SUPFAM" id="SSF52833">
    <property type="entry name" value="Thioredoxin-like"/>
    <property type="match status" value="1"/>
</dbReference>
<dbReference type="Gene3D" id="1.20.1050.10">
    <property type="match status" value="1"/>
</dbReference>
<dbReference type="SFLD" id="SFLDG01150">
    <property type="entry name" value="Main.1:_Beta-like"/>
    <property type="match status" value="1"/>
</dbReference>
<dbReference type="InterPro" id="IPR010987">
    <property type="entry name" value="Glutathione-S-Trfase_C-like"/>
</dbReference>
<dbReference type="EMBL" id="JABFCZ010000009">
    <property type="protein sequence ID" value="MBD1546439.1"/>
    <property type="molecule type" value="Genomic_DNA"/>
</dbReference>
<evidence type="ECO:0000259" key="1">
    <source>
        <dbReference type="PROSITE" id="PS50404"/>
    </source>
</evidence>
<gene>
    <name evidence="3" type="ORF">HK439_09210</name>
</gene>
<dbReference type="PANTHER" id="PTHR44051">
    <property type="entry name" value="GLUTATHIONE S-TRANSFERASE-RELATED"/>
    <property type="match status" value="1"/>
</dbReference>
<organism evidence="3 4">
    <name type="scientific">Roseibium aggregatum</name>
    <dbReference type="NCBI Taxonomy" id="187304"/>
    <lineage>
        <taxon>Bacteria</taxon>
        <taxon>Pseudomonadati</taxon>
        <taxon>Pseudomonadota</taxon>
        <taxon>Alphaproteobacteria</taxon>
        <taxon>Hyphomicrobiales</taxon>
        <taxon>Stappiaceae</taxon>
        <taxon>Roseibium</taxon>
    </lineage>
</organism>
<proteinExistence type="predicted"/>
<protein>
    <submittedName>
        <fullName evidence="3">Glutathione S-transferase family protein</fullName>
    </submittedName>
</protein>
<evidence type="ECO:0000313" key="4">
    <source>
        <dbReference type="Proteomes" id="UP000598467"/>
    </source>
</evidence>
<dbReference type="InterPro" id="IPR036249">
    <property type="entry name" value="Thioredoxin-like_sf"/>
</dbReference>
<dbReference type="AlphaFoldDB" id="A0A926NU11"/>
<dbReference type="SFLD" id="SFLDG00358">
    <property type="entry name" value="Main_(cytGST)"/>
    <property type="match status" value="1"/>
</dbReference>
<evidence type="ECO:0000259" key="2">
    <source>
        <dbReference type="PROSITE" id="PS50405"/>
    </source>
</evidence>
<evidence type="ECO:0000313" key="3">
    <source>
        <dbReference type="EMBL" id="MBD1546439.1"/>
    </source>
</evidence>
<dbReference type="Gene3D" id="3.40.30.10">
    <property type="entry name" value="Glutaredoxin"/>
    <property type="match status" value="1"/>
</dbReference>
<dbReference type="SFLD" id="SFLDS00019">
    <property type="entry name" value="Glutathione_Transferase_(cytos"/>
    <property type="match status" value="1"/>
</dbReference>
<feature type="domain" description="GST C-terminal" evidence="2">
    <location>
        <begin position="79"/>
        <end position="201"/>
    </location>
</feature>
<dbReference type="Pfam" id="PF13410">
    <property type="entry name" value="GST_C_2"/>
    <property type="match status" value="1"/>
</dbReference>
<reference evidence="3" key="1">
    <citation type="submission" date="2020-05" db="EMBL/GenBank/DDBJ databases">
        <title>Identification of trans-AT polyketide cluster in two marine bacteria, producers of a novel glutaramide-containing polyketide sesbanimide D and analogs.</title>
        <authorList>
            <person name="Kacar D."/>
            <person name="Rodriguez P."/>
            <person name="Canedo L."/>
            <person name="Gonzalez E."/>
            <person name="Galan B."/>
            <person name="De La Calle F."/>
            <person name="Garcia J.L."/>
        </authorList>
    </citation>
    <scope>NUCLEOTIDE SEQUENCE</scope>
    <source>
        <strain evidence="3">PHM038</strain>
    </source>
</reference>
<dbReference type="InterPro" id="IPR004045">
    <property type="entry name" value="Glutathione_S-Trfase_N"/>
</dbReference>
<sequence length="201" mass="22144">MYKVIGAFQSRVMRVLWTLEELGEPYEHDPAPPRSETVLALNPAGKIPILIDGDAVVTDSVAICTYLADKHGKLTFPAGTVERARQDSLTQFGVDELDGVLWTAAKNSFVHPEEVRVPEIKAVCRLEFDRALKTLAARLGDGPYLMGDTFTIADIIAGHCLGWAIAAKFDLPKEGPLYDYSMRLRARPAFQRLMAKVKAAS</sequence>
<dbReference type="PROSITE" id="PS50405">
    <property type="entry name" value="GST_CTER"/>
    <property type="match status" value="1"/>
</dbReference>
<name>A0A926NU11_9HYPH</name>
<dbReference type="InterPro" id="IPR040079">
    <property type="entry name" value="Glutathione_S-Trfase"/>
</dbReference>
<accession>A0A926NU11</accession>
<dbReference type="RefSeq" id="WP_190291114.1">
    <property type="nucleotide sequence ID" value="NZ_JABFCZ010000009.1"/>
</dbReference>
<dbReference type="PANTHER" id="PTHR44051:SF21">
    <property type="entry name" value="GLUTATHIONE S-TRANSFERASE FAMILY PROTEIN"/>
    <property type="match status" value="1"/>
</dbReference>
<dbReference type="Proteomes" id="UP000598467">
    <property type="component" value="Unassembled WGS sequence"/>
</dbReference>
<dbReference type="PROSITE" id="PS50404">
    <property type="entry name" value="GST_NTER"/>
    <property type="match status" value="1"/>
</dbReference>
<dbReference type="CDD" id="cd03046">
    <property type="entry name" value="GST_N_GTT1_like"/>
    <property type="match status" value="1"/>
</dbReference>
<comment type="caution">
    <text evidence="3">The sequence shown here is derived from an EMBL/GenBank/DDBJ whole genome shotgun (WGS) entry which is preliminary data.</text>
</comment>
<dbReference type="Pfam" id="PF13417">
    <property type="entry name" value="GST_N_3"/>
    <property type="match status" value="1"/>
</dbReference>
<dbReference type="InterPro" id="IPR036282">
    <property type="entry name" value="Glutathione-S-Trfase_C_sf"/>
</dbReference>
<dbReference type="SUPFAM" id="SSF47616">
    <property type="entry name" value="GST C-terminal domain-like"/>
    <property type="match status" value="1"/>
</dbReference>